<accession>A0A662ZAE3</accession>
<dbReference type="Pfam" id="PF04851">
    <property type="entry name" value="ResIII"/>
    <property type="match status" value="1"/>
</dbReference>
<reference evidence="3 4" key="1">
    <citation type="submission" date="2016-10" db="EMBL/GenBank/DDBJ databases">
        <authorList>
            <person name="Varghese N."/>
            <person name="Submissions S."/>
        </authorList>
    </citation>
    <scope>NUCLEOTIDE SEQUENCE [LARGE SCALE GENOMIC DNA]</scope>
    <source>
        <strain evidence="3 4">22B</strain>
    </source>
</reference>
<dbReference type="GO" id="GO:0016787">
    <property type="term" value="F:hydrolase activity"/>
    <property type="evidence" value="ECO:0007669"/>
    <property type="project" value="InterPro"/>
</dbReference>
<dbReference type="GO" id="GO:0005524">
    <property type="term" value="F:ATP binding"/>
    <property type="evidence" value="ECO:0007669"/>
    <property type="project" value="InterPro"/>
</dbReference>
<dbReference type="Gene3D" id="3.40.50.300">
    <property type="entry name" value="P-loop containing nucleotide triphosphate hydrolases"/>
    <property type="match status" value="2"/>
</dbReference>
<feature type="domain" description="Helicase ATP-binding" evidence="2">
    <location>
        <begin position="693"/>
        <end position="859"/>
    </location>
</feature>
<dbReference type="InterPro" id="IPR054347">
    <property type="entry name" value="TOTE_primase"/>
</dbReference>
<feature type="compositionally biased region" description="Polar residues" evidence="1">
    <location>
        <begin position="319"/>
        <end position="329"/>
    </location>
</feature>
<dbReference type="SMART" id="SM00487">
    <property type="entry name" value="DEXDc"/>
    <property type="match status" value="1"/>
</dbReference>
<dbReference type="GO" id="GO:0005829">
    <property type="term" value="C:cytosol"/>
    <property type="evidence" value="ECO:0007669"/>
    <property type="project" value="TreeGrafter"/>
</dbReference>
<dbReference type="InterPro" id="IPR027417">
    <property type="entry name" value="P-loop_NTPase"/>
</dbReference>
<dbReference type="Proteomes" id="UP000243374">
    <property type="component" value="Unassembled WGS sequence"/>
</dbReference>
<evidence type="ECO:0000313" key="3">
    <source>
        <dbReference type="EMBL" id="SFK21223.1"/>
    </source>
</evidence>
<dbReference type="InterPro" id="IPR050742">
    <property type="entry name" value="Helicase_Restrict-Modif_Enz"/>
</dbReference>
<dbReference type="OrthoDB" id="9804086at2"/>
<dbReference type="GO" id="GO:0004386">
    <property type="term" value="F:helicase activity"/>
    <property type="evidence" value="ECO:0007669"/>
    <property type="project" value="UniProtKB-KW"/>
</dbReference>
<dbReference type="PROSITE" id="PS51192">
    <property type="entry name" value="HELICASE_ATP_BIND_1"/>
    <property type="match status" value="1"/>
</dbReference>
<dbReference type="GO" id="GO:0003677">
    <property type="term" value="F:DNA binding"/>
    <property type="evidence" value="ECO:0007669"/>
    <property type="project" value="InterPro"/>
</dbReference>
<gene>
    <name evidence="3" type="ORF">SAMN04487865_103811</name>
</gene>
<keyword evidence="3" id="KW-0547">Nucleotide-binding</keyword>
<proteinExistence type="predicted"/>
<name>A0A662ZAE3_9GAMM</name>
<dbReference type="Pfam" id="PF22548">
    <property type="entry name" value="AEP-TOTE"/>
    <property type="match status" value="2"/>
</dbReference>
<dbReference type="AlphaFoldDB" id="A0A662ZAE3"/>
<dbReference type="EMBL" id="FOSF01000038">
    <property type="protein sequence ID" value="SFK21223.1"/>
    <property type="molecule type" value="Genomic_DNA"/>
</dbReference>
<dbReference type="PANTHER" id="PTHR47396">
    <property type="entry name" value="TYPE I RESTRICTION ENZYME ECOKI R PROTEIN"/>
    <property type="match status" value="1"/>
</dbReference>
<dbReference type="SUPFAM" id="SSF52540">
    <property type="entry name" value="P-loop containing nucleoside triphosphate hydrolases"/>
    <property type="match status" value="2"/>
</dbReference>
<evidence type="ECO:0000256" key="1">
    <source>
        <dbReference type="SAM" id="MobiDB-lite"/>
    </source>
</evidence>
<dbReference type="InterPro" id="IPR006935">
    <property type="entry name" value="Helicase/UvrB_N"/>
</dbReference>
<keyword evidence="3" id="KW-0347">Helicase</keyword>
<keyword evidence="3" id="KW-0378">Hydrolase</keyword>
<dbReference type="PANTHER" id="PTHR47396:SF1">
    <property type="entry name" value="ATP-DEPENDENT HELICASE IRC3-RELATED"/>
    <property type="match status" value="1"/>
</dbReference>
<dbReference type="RefSeq" id="WP_074841034.1">
    <property type="nucleotide sequence ID" value="NZ_CP047056.1"/>
</dbReference>
<organism evidence="3 4">
    <name type="scientific">Succinivibrio dextrinosolvens</name>
    <dbReference type="NCBI Taxonomy" id="83771"/>
    <lineage>
        <taxon>Bacteria</taxon>
        <taxon>Pseudomonadati</taxon>
        <taxon>Pseudomonadota</taxon>
        <taxon>Gammaproteobacteria</taxon>
        <taxon>Aeromonadales</taxon>
        <taxon>Succinivibrionaceae</taxon>
        <taxon>Succinivibrio</taxon>
    </lineage>
</organism>
<dbReference type="InterPro" id="IPR014001">
    <property type="entry name" value="Helicase_ATP-bd"/>
</dbReference>
<keyword evidence="3" id="KW-0067">ATP-binding</keyword>
<evidence type="ECO:0000313" key="4">
    <source>
        <dbReference type="Proteomes" id="UP000243374"/>
    </source>
</evidence>
<sequence length="1223" mass="139180">MDIKDEILLRLQNTLNSKDSYITYLQKLLREHDVDYQDFQLFDNPVDLELLKHNSDVASSKSSKFPPSSNSQSQNLACNQNKNICSEASSVSPSANSKEQIRVQPQSFSERQLHSHQRIYLPQITSEHINRFISYFHGREDVYANRAGKKNPKTGKYGYYPKCANFFKQGICLKTLKGDNNSNFKIPSQANLHAADLSSAQAPSSITFDDNYDTNSSYSFSERPQDLKHLNMALKDKSQKFSCAQCQFRKYVPLSPKAVYEHFLGMKINCSDVIGIYPILPDETCHFLVFDFDDHGNQEQQDHQDINNTQSKYKEESSDTSAKSNQSQNSMTVKFKVNDSVIEDVQALKQILNLFSIPYLVERSRSGTGYHVWLFFEEAVKVQVARHFGNALLTAGAEMVNLKSFKTYDRMIPASDHLPKGGLGNLIALPLQGMALREGNSAFVDDNFIPYSDQFSVLFNTRKIPKLEIQSFLRDFMISERNQYGLFYEMPGEDNNPALPSSLLSVVSTDLKYKSKNDMSDASNASVNDHSFTVGLSISDEQMIKHGIQLDLFTQNCADTVFKGTSVLKKEIVLNPEDVIDKLTVVLSHKLFIKESSLKPRFLNQLRRLSSFINPQFFINERMGYSNYATPRIISCFTEEKGYIGIPRGLFDELTKRFNYSHIEYALDDRRNKGSRIKVSFNGQLFSEQKTAADTLLKYNQGILQAATAFGKTVVGAYIISKLKVNTLVIVHNEEIANNWFNDFNRFLSVDEPLPEYKTTSGRIRHRKSAYGFLSSKRNTLTSIIDVVMVQSLGSLGNIKSLVKNYGLVIVDECHHSAAESYFEALSQINSFYFYGFSATPFRNDGLERKLFYLFGPVRFRYTALDKVASLGIPHYVISRFISFSYYASSDNLNQITDTLLSDERRNEIIISDVKDAILNHRTPVVITKRLEHARLLFDRFRGAAQNIILLTGALSAEEKRSANNRLKNVPQEESLILIATGQYIGEGFNYPRLDTLFMTAPISSKNNVEQYAGRLNRDYSGKEDIIIFDYVDNQIPMLSNMYKKRVRTYHKIGFNLVGGLLNYKNTNDKVKTFFYTHDYLHQLSLDLKNAQREIIISSNCSDPASYRRLTDSIYELQLIGVKTVVITSNIYSSFNAGIDFNTDTENRAVLPAMLNSSTEDMLENFCYNSGIAFIKKDYKVDSFIVIDRKLIWYGSDFIEGVKRSDVVIRLESADAAAELLEQ</sequence>
<feature type="region of interest" description="Disordered" evidence="1">
    <location>
        <begin position="89"/>
        <end position="109"/>
    </location>
</feature>
<evidence type="ECO:0000259" key="2">
    <source>
        <dbReference type="PROSITE" id="PS51192"/>
    </source>
</evidence>
<protein>
    <submittedName>
        <fullName evidence="3">Superfamily II DNA or RNA helicase</fullName>
    </submittedName>
</protein>
<dbReference type="CDD" id="cd18785">
    <property type="entry name" value="SF2_C"/>
    <property type="match status" value="1"/>
</dbReference>
<keyword evidence="4" id="KW-1185">Reference proteome</keyword>
<feature type="region of interest" description="Disordered" evidence="1">
    <location>
        <begin position="309"/>
        <end position="329"/>
    </location>
</feature>